<gene>
    <name evidence="1" type="ORF">A2934_04470</name>
</gene>
<reference evidence="1 2" key="1">
    <citation type="journal article" date="2016" name="Nat. Commun.">
        <title>Thousands of microbial genomes shed light on interconnected biogeochemical processes in an aquifer system.</title>
        <authorList>
            <person name="Anantharaman K."/>
            <person name="Brown C.T."/>
            <person name="Hug L.A."/>
            <person name="Sharon I."/>
            <person name="Castelle C.J."/>
            <person name="Probst A.J."/>
            <person name="Thomas B.C."/>
            <person name="Singh A."/>
            <person name="Wilkins M.J."/>
            <person name="Karaoz U."/>
            <person name="Brodie E.L."/>
            <person name="Williams K.H."/>
            <person name="Hubbard S.S."/>
            <person name="Banfield J.F."/>
        </authorList>
    </citation>
    <scope>NUCLEOTIDE SEQUENCE [LARGE SCALE GENOMIC DNA]</scope>
</reference>
<dbReference type="Proteomes" id="UP000177982">
    <property type="component" value="Unassembled WGS sequence"/>
</dbReference>
<evidence type="ECO:0000313" key="1">
    <source>
        <dbReference type="EMBL" id="OHA05816.1"/>
    </source>
</evidence>
<dbReference type="EMBL" id="MHQO01000043">
    <property type="protein sequence ID" value="OHA05816.1"/>
    <property type="molecule type" value="Genomic_DNA"/>
</dbReference>
<sequence>MELKGVFRHRGEYKLKRTAYLLLDAKDNDDAWGQVVDIANQAQNSKHKDFTHVGKIEIYKYAHGETIEKNNARSGRRKEKEIKTKTRNPYMPAWLPVLVPKYLNNIS</sequence>
<name>A0A1G2L282_9BACT</name>
<evidence type="ECO:0000313" key="2">
    <source>
        <dbReference type="Proteomes" id="UP000177982"/>
    </source>
</evidence>
<protein>
    <submittedName>
        <fullName evidence="1">Uncharacterized protein</fullName>
    </submittedName>
</protein>
<dbReference type="AlphaFoldDB" id="A0A1G2L282"/>
<accession>A0A1G2L282</accession>
<organism evidence="1 2">
    <name type="scientific">Candidatus Sungbacteria bacterium RIFCSPLOWO2_01_FULL_47_10</name>
    <dbReference type="NCBI Taxonomy" id="1802276"/>
    <lineage>
        <taxon>Bacteria</taxon>
        <taxon>Candidatus Sungiibacteriota</taxon>
    </lineage>
</organism>
<proteinExistence type="predicted"/>
<comment type="caution">
    <text evidence="1">The sequence shown here is derived from an EMBL/GenBank/DDBJ whole genome shotgun (WGS) entry which is preliminary data.</text>
</comment>